<feature type="transmembrane region" description="Helical" evidence="1">
    <location>
        <begin position="122"/>
        <end position="147"/>
    </location>
</feature>
<keyword evidence="3" id="KW-1185">Reference proteome</keyword>
<evidence type="ECO:0008006" key="4">
    <source>
        <dbReference type="Google" id="ProtNLM"/>
    </source>
</evidence>
<protein>
    <recommendedName>
        <fullName evidence="4">DUF1440 domain-containing protein</fullName>
    </recommendedName>
</protein>
<accession>A0A6L5Z0B5</accession>
<comment type="caution">
    <text evidence="2">The sequence shown here is derived from an EMBL/GenBank/DDBJ whole genome shotgun (WGS) entry which is preliminary data.</text>
</comment>
<feature type="transmembrane region" description="Helical" evidence="1">
    <location>
        <begin position="91"/>
        <end position="116"/>
    </location>
</feature>
<keyword evidence="1" id="KW-1133">Transmembrane helix</keyword>
<gene>
    <name evidence="2" type="ORF">GE300_08870</name>
</gene>
<organism evidence="2 3">
    <name type="scientific">Halovulum marinum</name>
    <dbReference type="NCBI Taxonomy" id="2662447"/>
    <lineage>
        <taxon>Bacteria</taxon>
        <taxon>Pseudomonadati</taxon>
        <taxon>Pseudomonadota</taxon>
        <taxon>Alphaproteobacteria</taxon>
        <taxon>Rhodobacterales</taxon>
        <taxon>Paracoccaceae</taxon>
        <taxon>Halovulum</taxon>
    </lineage>
</organism>
<name>A0A6L5Z0B5_9RHOB</name>
<dbReference type="Proteomes" id="UP000474957">
    <property type="component" value="Unassembled WGS sequence"/>
</dbReference>
<dbReference type="AlphaFoldDB" id="A0A6L5Z0B5"/>
<dbReference type="RefSeq" id="WP_154446215.1">
    <property type="nucleotide sequence ID" value="NZ_WIND01000005.1"/>
</dbReference>
<keyword evidence="1" id="KW-0472">Membrane</keyword>
<feature type="transmembrane region" description="Helical" evidence="1">
    <location>
        <begin position="60"/>
        <end position="79"/>
    </location>
</feature>
<proteinExistence type="predicted"/>
<dbReference type="EMBL" id="WIND01000005">
    <property type="protein sequence ID" value="MSU89729.1"/>
    <property type="molecule type" value="Genomic_DNA"/>
</dbReference>
<sequence length="164" mass="17153">MTRPFHAVTTVLYAGALATVAFDAFGQGLTPLLGFARLAPVPLATSVLNVVFGASPDGAAYLLHMLAGLVAYPLGWLLVARPVWRAVAPGLHWSVPAVAYGVGLWIFAVYVMAHLIAGNPPFLGFTGITWVALWGHILFALVAAAVIEARLPARARSAARGVTA</sequence>
<evidence type="ECO:0000256" key="1">
    <source>
        <dbReference type="SAM" id="Phobius"/>
    </source>
</evidence>
<evidence type="ECO:0000313" key="3">
    <source>
        <dbReference type="Proteomes" id="UP000474957"/>
    </source>
</evidence>
<reference evidence="2 3" key="1">
    <citation type="submission" date="2019-10" db="EMBL/GenBank/DDBJ databases">
        <title>Cognatihalovulum marinum gen. nov. sp. nov., a new member of the family Rhodobacteraceae isolated from deep seawater of the Northwest Indian Ocean.</title>
        <authorList>
            <person name="Ruan C."/>
            <person name="Wang J."/>
            <person name="Zheng X."/>
            <person name="Song L."/>
            <person name="Zhu Y."/>
            <person name="Huang Y."/>
            <person name="Lu Z."/>
            <person name="Du W."/>
            <person name="Huang L."/>
            <person name="Dai X."/>
        </authorList>
    </citation>
    <scope>NUCLEOTIDE SEQUENCE [LARGE SCALE GENOMIC DNA]</scope>
    <source>
        <strain evidence="2 3">2CG4</strain>
    </source>
</reference>
<keyword evidence="1" id="KW-0812">Transmembrane</keyword>
<evidence type="ECO:0000313" key="2">
    <source>
        <dbReference type="EMBL" id="MSU89729.1"/>
    </source>
</evidence>